<evidence type="ECO:0008006" key="4">
    <source>
        <dbReference type="Google" id="ProtNLM"/>
    </source>
</evidence>
<gene>
    <name evidence="3" type="ORF">PCOL08062_LOCUS6231</name>
</gene>
<feature type="region of interest" description="Disordered" evidence="1">
    <location>
        <begin position="214"/>
        <end position="265"/>
    </location>
</feature>
<dbReference type="AlphaFoldDB" id="A0A7R9TM87"/>
<evidence type="ECO:0000256" key="2">
    <source>
        <dbReference type="SAM" id="Phobius"/>
    </source>
</evidence>
<dbReference type="GO" id="GO:0022857">
    <property type="term" value="F:transmembrane transporter activity"/>
    <property type="evidence" value="ECO:0007669"/>
    <property type="project" value="InterPro"/>
</dbReference>
<feature type="transmembrane region" description="Helical" evidence="2">
    <location>
        <begin position="348"/>
        <end position="369"/>
    </location>
</feature>
<feature type="transmembrane region" description="Helical" evidence="2">
    <location>
        <begin position="86"/>
        <end position="106"/>
    </location>
</feature>
<dbReference type="PANTHER" id="PTHR23525">
    <property type="entry name" value="TRANSPORTER, PUTATIVE-RELATED"/>
    <property type="match status" value="1"/>
</dbReference>
<protein>
    <recommendedName>
        <fullName evidence="4">Major facilitator superfamily (MFS) profile domain-containing protein</fullName>
    </recommendedName>
</protein>
<feature type="transmembrane region" description="Helical" evidence="2">
    <location>
        <begin position="322"/>
        <end position="342"/>
    </location>
</feature>
<feature type="transmembrane region" description="Helical" evidence="2">
    <location>
        <begin position="285"/>
        <end position="310"/>
    </location>
</feature>
<dbReference type="SUPFAM" id="SSF103473">
    <property type="entry name" value="MFS general substrate transporter"/>
    <property type="match status" value="1"/>
</dbReference>
<name>A0A7R9TM87_9VIRI</name>
<dbReference type="EMBL" id="HBDZ01008155">
    <property type="protein sequence ID" value="CAD8239623.1"/>
    <property type="molecule type" value="Transcribed_RNA"/>
</dbReference>
<dbReference type="Gene3D" id="1.20.1250.20">
    <property type="entry name" value="MFS general substrate transporter like domains"/>
    <property type="match status" value="2"/>
</dbReference>
<proteinExistence type="predicted"/>
<evidence type="ECO:0000313" key="3">
    <source>
        <dbReference type="EMBL" id="CAD8239623.1"/>
    </source>
</evidence>
<dbReference type="Pfam" id="PF07690">
    <property type="entry name" value="MFS_1"/>
    <property type="match status" value="2"/>
</dbReference>
<reference evidence="3" key="1">
    <citation type="submission" date="2021-01" db="EMBL/GenBank/DDBJ databases">
        <authorList>
            <person name="Corre E."/>
            <person name="Pelletier E."/>
            <person name="Niang G."/>
            <person name="Scheremetjew M."/>
            <person name="Finn R."/>
            <person name="Kale V."/>
            <person name="Holt S."/>
            <person name="Cochrane G."/>
            <person name="Meng A."/>
            <person name="Brown T."/>
            <person name="Cohen L."/>
        </authorList>
    </citation>
    <scope>NUCLEOTIDE SEQUENCE</scope>
    <source>
        <strain evidence="3">CCMP1413</strain>
    </source>
</reference>
<feature type="transmembrane region" description="Helical" evidence="2">
    <location>
        <begin position="112"/>
        <end position="137"/>
    </location>
</feature>
<accession>A0A7R9TM87</accession>
<feature type="transmembrane region" description="Helical" evidence="2">
    <location>
        <begin position="149"/>
        <end position="175"/>
    </location>
</feature>
<keyword evidence="2" id="KW-1133">Transmembrane helix</keyword>
<sequence length="506" mass="54499">MSKLVKVWGELTRNAKLVIVVAALQGMSDSVWSGTVCAAYLYALTGNNNTRVGYAEAANGLAVLISALPIGYISDKLISRRKLAKIGGVLYALATTVTMAVVLVPMPDHARYYAFTGCLALQGLFGGVVSGPIQAMLADETPPGRRSEVYVLLFAAYLFSSVCGPLVAICLFWRLGNHWGIDVLETVLCVGFALQWPTSAAMLGFARTQQDDELDAAAERRRQRRQQAAGELEDPLLGGGDDAEGDLKDEAGGTSGMHRADSSSSMTMLEHGTSWMGVHTRRVPLIMFLGTVLISIGSGMTTKFFPLFFLSDLRLTPIEVQAIYACLPLLMAPASHLCHVAANVFGGRVASIMVFKFFGISLLLCMWALEKYAREFSIVKHPIVMCLLYLCRTSIINSTYPLEESILMDTCPASQRSRWKSLESISQFGWCGSAALGGVLCDHHGYGFTFLVTACIQATSACVYAPILGGAVPPEHKDGEETDVDGTGDDAVAAARDEEVADHPTR</sequence>
<dbReference type="InterPro" id="IPR036259">
    <property type="entry name" value="MFS_trans_sf"/>
</dbReference>
<evidence type="ECO:0000256" key="1">
    <source>
        <dbReference type="SAM" id="MobiDB-lite"/>
    </source>
</evidence>
<dbReference type="InterPro" id="IPR011701">
    <property type="entry name" value="MFS"/>
</dbReference>
<dbReference type="PANTHER" id="PTHR23525:SF1">
    <property type="entry name" value="NODULIN-LIKE DOMAIN-CONTAINING PROTEIN"/>
    <property type="match status" value="1"/>
</dbReference>
<keyword evidence="2" id="KW-0472">Membrane</keyword>
<keyword evidence="2" id="KW-0812">Transmembrane</keyword>
<feature type="transmembrane region" description="Helical" evidence="2">
    <location>
        <begin position="57"/>
        <end position="74"/>
    </location>
</feature>
<feature type="compositionally biased region" description="Basic and acidic residues" evidence="1">
    <location>
        <begin position="495"/>
        <end position="506"/>
    </location>
</feature>
<feature type="region of interest" description="Disordered" evidence="1">
    <location>
        <begin position="474"/>
        <end position="506"/>
    </location>
</feature>
<organism evidence="3">
    <name type="scientific">Prasinoderma coloniale</name>
    <dbReference type="NCBI Taxonomy" id="156133"/>
    <lineage>
        <taxon>Eukaryota</taxon>
        <taxon>Viridiplantae</taxon>
        <taxon>Prasinodermophyta</taxon>
        <taxon>Prasinodermophyceae</taxon>
        <taxon>Prasinodermales</taxon>
        <taxon>Prasinodermaceae</taxon>
        <taxon>Prasinoderma</taxon>
    </lineage>
</organism>